<dbReference type="EMBL" id="LVHF01000012">
    <property type="protein sequence ID" value="OAN17943.1"/>
    <property type="molecule type" value="Genomic_DNA"/>
</dbReference>
<keyword evidence="1" id="KW-1133">Transmembrane helix</keyword>
<protein>
    <recommendedName>
        <fullName evidence="4">OmpR/PhoB-type domain-containing protein</fullName>
    </recommendedName>
</protein>
<dbReference type="OrthoDB" id="5828895at2"/>
<evidence type="ECO:0000256" key="1">
    <source>
        <dbReference type="SAM" id="Phobius"/>
    </source>
</evidence>
<keyword evidence="1" id="KW-0472">Membrane</keyword>
<evidence type="ECO:0000313" key="2">
    <source>
        <dbReference type="EMBL" id="OAN17943.1"/>
    </source>
</evidence>
<feature type="transmembrane region" description="Helical" evidence="1">
    <location>
        <begin position="153"/>
        <end position="172"/>
    </location>
</feature>
<comment type="caution">
    <text evidence="2">The sequence shown here is derived from an EMBL/GenBank/DDBJ whole genome shotgun (WGS) entry which is preliminary data.</text>
</comment>
<dbReference type="RefSeq" id="WP_068327600.1">
    <property type="nucleotide sequence ID" value="NZ_LVHF01000012.1"/>
</dbReference>
<keyword evidence="3" id="KW-1185">Reference proteome</keyword>
<gene>
    <name evidence="2" type="ORF">A3K86_03225</name>
</gene>
<organism evidence="2 3">
    <name type="scientific">Photobacterium jeanii</name>
    <dbReference type="NCBI Taxonomy" id="858640"/>
    <lineage>
        <taxon>Bacteria</taxon>
        <taxon>Pseudomonadati</taxon>
        <taxon>Pseudomonadota</taxon>
        <taxon>Gammaproteobacteria</taxon>
        <taxon>Vibrionales</taxon>
        <taxon>Vibrionaceae</taxon>
        <taxon>Photobacterium</taxon>
    </lineage>
</organism>
<dbReference type="InterPro" id="IPR036388">
    <property type="entry name" value="WH-like_DNA-bd_sf"/>
</dbReference>
<accession>A0A178KMN6</accession>
<dbReference type="STRING" id="858640.A3K86_03225"/>
<dbReference type="InterPro" id="IPR016032">
    <property type="entry name" value="Sig_transdc_resp-reg_C-effctor"/>
</dbReference>
<dbReference type="GO" id="GO:0006355">
    <property type="term" value="P:regulation of DNA-templated transcription"/>
    <property type="evidence" value="ECO:0007669"/>
    <property type="project" value="InterPro"/>
</dbReference>
<reference evidence="2 3" key="1">
    <citation type="submission" date="2016-03" db="EMBL/GenBank/DDBJ databases">
        <title>Photobacterium proteolyticum sp. nov. a protease producing bacterium isolated from ocean sediments of Laizhou Bay.</title>
        <authorList>
            <person name="Li Y."/>
        </authorList>
    </citation>
    <scope>NUCLEOTIDE SEQUENCE [LARGE SCALE GENOMIC DNA]</scope>
    <source>
        <strain evidence="2 3">R-40508</strain>
    </source>
</reference>
<name>A0A178KMN6_9GAMM</name>
<dbReference type="GO" id="GO:0003677">
    <property type="term" value="F:DNA binding"/>
    <property type="evidence" value="ECO:0007669"/>
    <property type="project" value="InterPro"/>
</dbReference>
<evidence type="ECO:0000313" key="3">
    <source>
        <dbReference type="Proteomes" id="UP000078503"/>
    </source>
</evidence>
<sequence>MTTKALTRCYRFPDVDFEPDLRTLVWKDGSESLLTVHESRLLEALCYYAGEVVCTTALYNKTFIQIDSGDSQHNSHFDLHGLVFSLNEKLIYQNHAAIEIESLSGYGYRVPLPNKTCRLIHNFKQPKATPLKQLKAQPLSNNVGPEPKDSLSILGKVVIVIIAGAGAALYLLTDIMML</sequence>
<evidence type="ECO:0008006" key="4">
    <source>
        <dbReference type="Google" id="ProtNLM"/>
    </source>
</evidence>
<dbReference type="Proteomes" id="UP000078503">
    <property type="component" value="Unassembled WGS sequence"/>
</dbReference>
<keyword evidence="1" id="KW-0812">Transmembrane</keyword>
<proteinExistence type="predicted"/>
<dbReference type="SUPFAM" id="SSF46894">
    <property type="entry name" value="C-terminal effector domain of the bipartite response regulators"/>
    <property type="match status" value="1"/>
</dbReference>
<dbReference type="AlphaFoldDB" id="A0A178KMN6"/>
<dbReference type="Gene3D" id="1.10.10.10">
    <property type="entry name" value="Winged helix-like DNA-binding domain superfamily/Winged helix DNA-binding domain"/>
    <property type="match status" value="1"/>
</dbReference>